<dbReference type="RefSeq" id="WP_229643038.1">
    <property type="nucleotide sequence ID" value="NZ_JADWDC010000146.1"/>
</dbReference>
<protein>
    <submittedName>
        <fullName evidence="1">Uncharacterized protein</fullName>
    </submittedName>
</protein>
<accession>A0A964FMN5</accession>
<organism evidence="1 2">
    <name type="scientific">Waterburya agarophytonicola KI4</name>
    <dbReference type="NCBI Taxonomy" id="2874699"/>
    <lineage>
        <taxon>Bacteria</taxon>
        <taxon>Bacillati</taxon>
        <taxon>Cyanobacteriota</taxon>
        <taxon>Cyanophyceae</taxon>
        <taxon>Pleurocapsales</taxon>
        <taxon>Hyellaceae</taxon>
        <taxon>Waterburya</taxon>
        <taxon>Waterburya agarophytonicola</taxon>
    </lineage>
</organism>
<evidence type="ECO:0000313" key="2">
    <source>
        <dbReference type="Proteomes" id="UP000729733"/>
    </source>
</evidence>
<keyword evidence="2" id="KW-1185">Reference proteome</keyword>
<proteinExistence type="predicted"/>
<evidence type="ECO:0000313" key="1">
    <source>
        <dbReference type="EMBL" id="MCC0179938.1"/>
    </source>
</evidence>
<dbReference type="Proteomes" id="UP000729733">
    <property type="component" value="Unassembled WGS sequence"/>
</dbReference>
<dbReference type="AlphaFoldDB" id="A0A964FMN5"/>
<comment type="caution">
    <text evidence="1">The sequence shown here is derived from an EMBL/GenBank/DDBJ whole genome shotgun (WGS) entry which is preliminary data.</text>
</comment>
<reference evidence="1" key="1">
    <citation type="journal article" date="2021" name="Antonie Van Leeuwenhoek">
        <title>Draft genome and description of Waterburya agarophytonicola gen. nov. sp. nov. (Pleurocapsales, Cyanobacteria): a seaweed symbiont.</title>
        <authorList>
            <person name="Bonthond G."/>
            <person name="Shalygin S."/>
            <person name="Bayer T."/>
            <person name="Weinberger F."/>
        </authorList>
    </citation>
    <scope>NUCLEOTIDE SEQUENCE</scope>
    <source>
        <strain evidence="1">KI4</strain>
    </source>
</reference>
<name>A0A964FMN5_9CYAN</name>
<gene>
    <name evidence="1" type="ORF">I4641_23710</name>
</gene>
<dbReference type="EMBL" id="JADWDC010000146">
    <property type="protein sequence ID" value="MCC0179938.1"/>
    <property type="molecule type" value="Genomic_DNA"/>
</dbReference>
<sequence>MANLTLDQIFGINTYLEIPEGAPAGIPNEVRFWLGNFANTSGGGQIENNLGLDIPANINSTNQDEYAAKILYGILLLIRQNQAENINADPTQSIFIS</sequence>
<feature type="non-terminal residue" evidence="1">
    <location>
        <position position="97"/>
    </location>
</feature>